<dbReference type="EMBL" id="GBXM01083667">
    <property type="protein sequence ID" value="JAH24910.1"/>
    <property type="molecule type" value="Transcribed_RNA"/>
</dbReference>
<reference evidence="1" key="2">
    <citation type="journal article" date="2015" name="Fish Shellfish Immunol.">
        <title>Early steps in the European eel (Anguilla anguilla)-Vibrio vulnificus interaction in the gills: Role of the RtxA13 toxin.</title>
        <authorList>
            <person name="Callol A."/>
            <person name="Pajuelo D."/>
            <person name="Ebbesson L."/>
            <person name="Teles M."/>
            <person name="MacKenzie S."/>
            <person name="Amaro C."/>
        </authorList>
    </citation>
    <scope>NUCLEOTIDE SEQUENCE</scope>
</reference>
<reference evidence="1" key="1">
    <citation type="submission" date="2014-11" db="EMBL/GenBank/DDBJ databases">
        <authorList>
            <person name="Amaro Gonzalez C."/>
        </authorList>
    </citation>
    <scope>NUCLEOTIDE SEQUENCE</scope>
</reference>
<dbReference type="AlphaFoldDB" id="A0A0E9R8W1"/>
<sequence length="27" mass="3464">MRNEWEYRKYTIPKFMACPENTESYLY</sequence>
<name>A0A0E9R8W1_ANGAN</name>
<protein>
    <submittedName>
        <fullName evidence="1">Uncharacterized protein</fullName>
    </submittedName>
</protein>
<organism evidence="1">
    <name type="scientific">Anguilla anguilla</name>
    <name type="common">European freshwater eel</name>
    <name type="synonym">Muraena anguilla</name>
    <dbReference type="NCBI Taxonomy" id="7936"/>
    <lineage>
        <taxon>Eukaryota</taxon>
        <taxon>Metazoa</taxon>
        <taxon>Chordata</taxon>
        <taxon>Craniata</taxon>
        <taxon>Vertebrata</taxon>
        <taxon>Euteleostomi</taxon>
        <taxon>Actinopterygii</taxon>
        <taxon>Neopterygii</taxon>
        <taxon>Teleostei</taxon>
        <taxon>Anguilliformes</taxon>
        <taxon>Anguillidae</taxon>
        <taxon>Anguilla</taxon>
    </lineage>
</organism>
<evidence type="ECO:0000313" key="1">
    <source>
        <dbReference type="EMBL" id="JAH24910.1"/>
    </source>
</evidence>
<proteinExistence type="predicted"/>
<accession>A0A0E9R8W1</accession>